<dbReference type="PANTHER" id="PTHR30222:SF17">
    <property type="entry name" value="SPERMIDINE_PUTRESCINE-BINDING PERIPLASMIC PROTEIN"/>
    <property type="match status" value="1"/>
</dbReference>
<protein>
    <submittedName>
        <fullName evidence="5">PotD/PotF family extracellular solute-binding protein</fullName>
    </submittedName>
</protein>
<dbReference type="SUPFAM" id="SSF53850">
    <property type="entry name" value="Periplasmic binding protein-like II"/>
    <property type="match status" value="1"/>
</dbReference>
<dbReference type="Pfam" id="PF13416">
    <property type="entry name" value="SBP_bac_8"/>
    <property type="match status" value="1"/>
</dbReference>
<evidence type="ECO:0000256" key="3">
    <source>
        <dbReference type="ARBA" id="ARBA00022729"/>
    </source>
</evidence>
<evidence type="ECO:0000256" key="4">
    <source>
        <dbReference type="ARBA" id="ARBA00022764"/>
    </source>
</evidence>
<dbReference type="InterPro" id="IPR006059">
    <property type="entry name" value="SBP"/>
</dbReference>
<dbReference type="Gene3D" id="3.40.190.10">
    <property type="entry name" value="Periplasmic binding protein-like II"/>
    <property type="match status" value="2"/>
</dbReference>
<gene>
    <name evidence="5" type="ORF">ACFOW3_23025</name>
</gene>
<sequence>MAVTLRHQAVGGAGTPAQHMLRRRDVAVLLPLVATGLWPTAAQAAPVLRVLSWPGYADPDIVAVFEKRHGAKVEITTVASDDVLRAKLANPQGVGFDLVAANTAEIARLVVRRLLAPLPVHNIPNTERQLPRFRQLHAIAGIAQGSDVYAMPYTYSEMGLIYDRQQISTPPASIAVLWDPRWRGRVLAFDGSSHGFSLAAMYRGMAPFHIPAAQFGPLARDLVALRRNVRSFYSLPEESLELFRKHRIAVMHANYGQQQLKQLRDAGLDVGYVVPREGALAWLDCWAITRRSTQVALATEWINYMLDPSVSRELTRRQGLANTLEEPLALSGDAPAGAIVWLEPVEDEARRAQLWQRILSGDRPNRF</sequence>
<dbReference type="Proteomes" id="UP001595693">
    <property type="component" value="Unassembled WGS sequence"/>
</dbReference>
<dbReference type="EMBL" id="JBHSAJ010000067">
    <property type="protein sequence ID" value="MFC3937506.1"/>
    <property type="molecule type" value="Genomic_DNA"/>
</dbReference>
<keyword evidence="6" id="KW-1185">Reference proteome</keyword>
<dbReference type="PRINTS" id="PR00909">
    <property type="entry name" value="SPERMDNBNDNG"/>
</dbReference>
<keyword evidence="3" id="KW-0732">Signal</keyword>
<keyword evidence="4" id="KW-0574">Periplasm</keyword>
<reference evidence="6" key="1">
    <citation type="journal article" date="2019" name="Int. J. Syst. Evol. Microbiol.">
        <title>The Global Catalogue of Microorganisms (GCM) 10K type strain sequencing project: providing services to taxonomists for standard genome sequencing and annotation.</title>
        <authorList>
            <consortium name="The Broad Institute Genomics Platform"/>
            <consortium name="The Broad Institute Genome Sequencing Center for Infectious Disease"/>
            <person name="Wu L."/>
            <person name="Ma J."/>
        </authorList>
    </citation>
    <scope>NUCLEOTIDE SEQUENCE [LARGE SCALE GENOMIC DNA]</scope>
    <source>
        <strain evidence="6">CCUG 2113</strain>
    </source>
</reference>
<comment type="caution">
    <text evidence="5">The sequence shown here is derived from an EMBL/GenBank/DDBJ whole genome shotgun (WGS) entry which is preliminary data.</text>
</comment>
<proteinExistence type="predicted"/>
<name>A0ABV8DGS4_9BURK</name>
<evidence type="ECO:0000256" key="1">
    <source>
        <dbReference type="ARBA" id="ARBA00004418"/>
    </source>
</evidence>
<evidence type="ECO:0000313" key="6">
    <source>
        <dbReference type="Proteomes" id="UP001595693"/>
    </source>
</evidence>
<accession>A0ABV8DGS4</accession>
<evidence type="ECO:0000256" key="2">
    <source>
        <dbReference type="ARBA" id="ARBA00022448"/>
    </source>
</evidence>
<comment type="subcellular location">
    <subcellularLocation>
        <location evidence="1">Periplasm</location>
    </subcellularLocation>
</comment>
<keyword evidence="2" id="KW-0813">Transport</keyword>
<dbReference type="RefSeq" id="WP_252635661.1">
    <property type="nucleotide sequence ID" value="NZ_JAMXAX010000036.1"/>
</dbReference>
<dbReference type="InterPro" id="IPR001188">
    <property type="entry name" value="Sperm_putr-bd"/>
</dbReference>
<evidence type="ECO:0000313" key="5">
    <source>
        <dbReference type="EMBL" id="MFC3937506.1"/>
    </source>
</evidence>
<dbReference type="PANTHER" id="PTHR30222">
    <property type="entry name" value="SPERMIDINE/PUTRESCINE-BINDING PERIPLASMIC PROTEIN"/>
    <property type="match status" value="1"/>
</dbReference>
<organism evidence="5 6">
    <name type="scientific">Acidovorax facilis</name>
    <dbReference type="NCBI Taxonomy" id="12917"/>
    <lineage>
        <taxon>Bacteria</taxon>
        <taxon>Pseudomonadati</taxon>
        <taxon>Pseudomonadota</taxon>
        <taxon>Betaproteobacteria</taxon>
        <taxon>Burkholderiales</taxon>
        <taxon>Comamonadaceae</taxon>
        <taxon>Acidovorax</taxon>
    </lineage>
</organism>